<keyword evidence="5" id="KW-0378">Hydrolase</keyword>
<organism evidence="11 12">
    <name type="scientific">Stentor coeruleus</name>
    <dbReference type="NCBI Taxonomy" id="5963"/>
    <lineage>
        <taxon>Eukaryota</taxon>
        <taxon>Sar</taxon>
        <taxon>Alveolata</taxon>
        <taxon>Ciliophora</taxon>
        <taxon>Postciliodesmatophora</taxon>
        <taxon>Heterotrichea</taxon>
        <taxon>Heterotrichida</taxon>
        <taxon>Stentoridae</taxon>
        <taxon>Stentor</taxon>
    </lineage>
</organism>
<sequence>MAVVLDTGPLIKGIPLSTLGETFYTTSSVLQEVRDKHARNSLSLKLEEIKTTEPTEEDLAYIIEFSKKTGDFTSLSTTDLQILALTCRLHRENGGTLNTTPGEIRPYQNRNKMDEWITPENFKSQDGRICLVTFDFAIQNVAIQAGIKLLNPSGMEIKFLKKWVKKCKACEEICEEVEKEFCPSCGNHSLYKISYTVDSEGRTQYYEPKNKRNNLTGTVYPIPNPKGGKNSNDVILREDQLTLMGGRQHKWNWKKPEVYDNEAVEMFGFQLHAKSGFKYGPGKRNPNERPKKNKKKKI</sequence>
<keyword evidence="3" id="KW-0540">Nuclease</keyword>
<dbReference type="CDD" id="cd09876">
    <property type="entry name" value="PIN_Nob1-like"/>
    <property type="match status" value="1"/>
</dbReference>
<dbReference type="InterPro" id="IPR039907">
    <property type="entry name" value="NOB1"/>
</dbReference>
<keyword evidence="4 8" id="KW-0479">Metal-binding</keyword>
<evidence type="ECO:0000256" key="3">
    <source>
        <dbReference type="ARBA" id="ARBA00022722"/>
    </source>
</evidence>
<dbReference type="GO" id="GO:0004521">
    <property type="term" value="F:RNA endonuclease activity"/>
    <property type="evidence" value="ECO:0007669"/>
    <property type="project" value="InterPro"/>
</dbReference>
<evidence type="ECO:0000256" key="6">
    <source>
        <dbReference type="ARBA" id="ARBA00022833"/>
    </source>
</evidence>
<keyword evidence="12" id="KW-1185">Reference proteome</keyword>
<dbReference type="Pfam" id="PF08772">
    <property type="entry name" value="Zn_ribbon_NOB1"/>
    <property type="match status" value="1"/>
</dbReference>
<dbReference type="GO" id="GO:0030490">
    <property type="term" value="P:maturation of SSU-rRNA"/>
    <property type="evidence" value="ECO:0007669"/>
    <property type="project" value="TreeGrafter"/>
</dbReference>
<dbReference type="Gene3D" id="6.20.210.10">
    <property type="entry name" value="Nin one binding (NOB1), Zn-ribbon-like"/>
    <property type="match status" value="1"/>
</dbReference>
<feature type="binding site" evidence="8">
    <location>
        <position position="185"/>
    </location>
    <ligand>
        <name>Zn(2+)</name>
        <dbReference type="ChEBI" id="CHEBI:29105"/>
    </ligand>
</feature>
<protein>
    <recommendedName>
        <fullName evidence="10">PIN domain-containing protein</fullName>
    </recommendedName>
</protein>
<dbReference type="InterPro" id="IPR014881">
    <property type="entry name" value="NOB1_Zn-bd"/>
</dbReference>
<dbReference type="InterPro" id="IPR036283">
    <property type="entry name" value="NOB1_Zf-like_sf"/>
</dbReference>
<gene>
    <name evidence="11" type="ORF">SteCoe_18916</name>
</gene>
<comment type="caution">
    <text evidence="11">The sequence shown here is derived from an EMBL/GenBank/DDBJ whole genome shotgun (WGS) entry which is preliminary data.</text>
</comment>
<dbReference type="GO" id="GO:0005737">
    <property type="term" value="C:cytoplasm"/>
    <property type="evidence" value="ECO:0007669"/>
    <property type="project" value="UniProtKB-ARBA"/>
</dbReference>
<dbReference type="Proteomes" id="UP000187209">
    <property type="component" value="Unassembled WGS sequence"/>
</dbReference>
<dbReference type="Gene3D" id="3.40.50.1010">
    <property type="entry name" value="5'-nuclease"/>
    <property type="match status" value="1"/>
</dbReference>
<dbReference type="GO" id="GO:0016787">
    <property type="term" value="F:hydrolase activity"/>
    <property type="evidence" value="ECO:0007669"/>
    <property type="project" value="UniProtKB-KW"/>
</dbReference>
<evidence type="ECO:0000256" key="8">
    <source>
        <dbReference type="PIRSR" id="PIRSR037125-1"/>
    </source>
</evidence>
<evidence type="ECO:0000259" key="10">
    <source>
        <dbReference type="SMART" id="SM00670"/>
    </source>
</evidence>
<evidence type="ECO:0000256" key="2">
    <source>
        <dbReference type="ARBA" id="ARBA00005858"/>
    </source>
</evidence>
<dbReference type="EMBL" id="MPUH01000409">
    <property type="protein sequence ID" value="OMJ80758.1"/>
    <property type="molecule type" value="Genomic_DNA"/>
</dbReference>
<dbReference type="InterPro" id="IPR002716">
    <property type="entry name" value="PIN_dom"/>
</dbReference>
<evidence type="ECO:0000256" key="1">
    <source>
        <dbReference type="ARBA" id="ARBA00004123"/>
    </source>
</evidence>
<evidence type="ECO:0000256" key="5">
    <source>
        <dbReference type="ARBA" id="ARBA00022801"/>
    </source>
</evidence>
<evidence type="ECO:0000256" key="9">
    <source>
        <dbReference type="SAM" id="MobiDB-lite"/>
    </source>
</evidence>
<dbReference type="GO" id="GO:0031981">
    <property type="term" value="C:nuclear lumen"/>
    <property type="evidence" value="ECO:0007669"/>
    <property type="project" value="UniProtKB-ARBA"/>
</dbReference>
<evidence type="ECO:0000313" key="12">
    <source>
        <dbReference type="Proteomes" id="UP000187209"/>
    </source>
</evidence>
<dbReference type="Pfam" id="PF17146">
    <property type="entry name" value="PIN_6"/>
    <property type="match status" value="1"/>
</dbReference>
<keyword evidence="6 8" id="KW-0862">Zinc</keyword>
<proteinExistence type="inferred from homology"/>
<dbReference type="PANTHER" id="PTHR12814">
    <property type="entry name" value="RNA-BINDING PROTEIN NOB1"/>
    <property type="match status" value="1"/>
</dbReference>
<name>A0A1R2BVD5_9CILI</name>
<dbReference type="InterPro" id="IPR033411">
    <property type="entry name" value="Ribonuclease_PIN"/>
</dbReference>
<accession>A0A1R2BVD5</accession>
<dbReference type="AlphaFoldDB" id="A0A1R2BVD5"/>
<comment type="subcellular location">
    <subcellularLocation>
        <location evidence="1">Nucleus</location>
    </subcellularLocation>
</comment>
<dbReference type="PIRSF" id="PIRSF037125">
    <property type="entry name" value="D-site_20S_pre-rRNA_nuclease"/>
    <property type="match status" value="1"/>
</dbReference>
<dbReference type="SMART" id="SM00670">
    <property type="entry name" value="PINc"/>
    <property type="match status" value="1"/>
</dbReference>
<feature type="binding site" evidence="8">
    <location>
        <position position="170"/>
    </location>
    <ligand>
        <name>Zn(2+)</name>
        <dbReference type="ChEBI" id="CHEBI:29105"/>
    </ligand>
</feature>
<dbReference type="OrthoDB" id="306888at2759"/>
<dbReference type="GO" id="GO:0046872">
    <property type="term" value="F:metal ion binding"/>
    <property type="evidence" value="ECO:0007669"/>
    <property type="project" value="UniProtKB-KW"/>
</dbReference>
<feature type="binding site" evidence="8">
    <location>
        <position position="182"/>
    </location>
    <ligand>
        <name>Zn(2+)</name>
        <dbReference type="ChEBI" id="CHEBI:29105"/>
    </ligand>
</feature>
<dbReference type="SUPFAM" id="SSF144206">
    <property type="entry name" value="NOB1 zinc finger-like"/>
    <property type="match status" value="1"/>
</dbReference>
<feature type="domain" description="PIN" evidence="10">
    <location>
        <begin position="1"/>
        <end position="140"/>
    </location>
</feature>
<reference evidence="11 12" key="1">
    <citation type="submission" date="2016-11" db="EMBL/GenBank/DDBJ databases">
        <title>The macronuclear genome of Stentor coeruleus: a giant cell with tiny introns.</title>
        <authorList>
            <person name="Slabodnick M."/>
            <person name="Ruby J.G."/>
            <person name="Reiff S.B."/>
            <person name="Swart E.C."/>
            <person name="Gosai S."/>
            <person name="Prabakaran S."/>
            <person name="Witkowska E."/>
            <person name="Larue G.E."/>
            <person name="Fisher S."/>
            <person name="Freeman R.M."/>
            <person name="Gunawardena J."/>
            <person name="Chu W."/>
            <person name="Stover N.A."/>
            <person name="Gregory B.D."/>
            <person name="Nowacki M."/>
            <person name="Derisi J."/>
            <person name="Roy S.W."/>
            <person name="Marshall W.F."/>
            <person name="Sood P."/>
        </authorList>
    </citation>
    <scope>NUCLEOTIDE SEQUENCE [LARGE SCALE GENOMIC DNA]</scope>
    <source>
        <strain evidence="11">WM001</strain>
    </source>
</reference>
<evidence type="ECO:0000313" key="11">
    <source>
        <dbReference type="EMBL" id="OMJ80758.1"/>
    </source>
</evidence>
<feature type="region of interest" description="Disordered" evidence="9">
    <location>
        <begin position="275"/>
        <end position="298"/>
    </location>
</feature>
<dbReference type="GO" id="GO:0030688">
    <property type="term" value="C:preribosome, small subunit precursor"/>
    <property type="evidence" value="ECO:0007669"/>
    <property type="project" value="TreeGrafter"/>
</dbReference>
<feature type="binding site" evidence="8">
    <location>
        <position position="167"/>
    </location>
    <ligand>
        <name>Zn(2+)</name>
        <dbReference type="ChEBI" id="CHEBI:29105"/>
    </ligand>
</feature>
<evidence type="ECO:0000256" key="7">
    <source>
        <dbReference type="ARBA" id="ARBA00023242"/>
    </source>
</evidence>
<dbReference type="FunFam" id="3.40.50.1010:FF:000020">
    <property type="entry name" value="20S-pre-rRNA D-site endonuclease NOB1"/>
    <property type="match status" value="1"/>
</dbReference>
<keyword evidence="7" id="KW-0539">Nucleus</keyword>
<evidence type="ECO:0000256" key="4">
    <source>
        <dbReference type="ARBA" id="ARBA00022723"/>
    </source>
</evidence>
<dbReference type="PANTHER" id="PTHR12814:SF2">
    <property type="entry name" value="RNA-BINDING PROTEIN NOB1"/>
    <property type="match status" value="1"/>
</dbReference>
<dbReference type="InterPro" id="IPR017117">
    <property type="entry name" value="Nob1_euk"/>
</dbReference>
<comment type="similarity">
    <text evidence="2">Belongs to the NOB1 family.</text>
</comment>